<comment type="caution">
    <text evidence="2">The sequence shown here is derived from an EMBL/GenBank/DDBJ whole genome shotgun (WGS) entry which is preliminary data.</text>
</comment>
<keyword evidence="3" id="KW-1185">Reference proteome</keyword>
<proteinExistence type="predicted"/>
<organism evidence="2 3">
    <name type="scientific">Solanum commersonii</name>
    <name type="common">Commerson's wild potato</name>
    <name type="synonym">Commerson's nightshade</name>
    <dbReference type="NCBI Taxonomy" id="4109"/>
    <lineage>
        <taxon>Eukaryota</taxon>
        <taxon>Viridiplantae</taxon>
        <taxon>Streptophyta</taxon>
        <taxon>Embryophyta</taxon>
        <taxon>Tracheophyta</taxon>
        <taxon>Spermatophyta</taxon>
        <taxon>Magnoliopsida</taxon>
        <taxon>eudicotyledons</taxon>
        <taxon>Gunneridae</taxon>
        <taxon>Pentapetalae</taxon>
        <taxon>asterids</taxon>
        <taxon>lamiids</taxon>
        <taxon>Solanales</taxon>
        <taxon>Solanaceae</taxon>
        <taxon>Solanoideae</taxon>
        <taxon>Solaneae</taxon>
        <taxon>Solanum</taxon>
    </lineage>
</organism>
<sequence length="86" mass="9022">MTSAFPITPTLSRAPHLRQLAWLVVFPVHTAVRSYCCPIGQSAEVRSSDGHPAASHPSMDAKVNSRVRGQNGAPDGGDDGPEGSGR</sequence>
<accession>A0A9J5W8M7</accession>
<name>A0A9J5W8M7_SOLCO</name>
<dbReference type="AlphaFoldDB" id="A0A9J5W8M7"/>
<feature type="region of interest" description="Disordered" evidence="1">
    <location>
        <begin position="42"/>
        <end position="86"/>
    </location>
</feature>
<evidence type="ECO:0000313" key="3">
    <source>
        <dbReference type="Proteomes" id="UP000824120"/>
    </source>
</evidence>
<gene>
    <name evidence="2" type="ORF">H5410_061777</name>
</gene>
<dbReference type="Proteomes" id="UP000824120">
    <property type="component" value="Chromosome 12"/>
</dbReference>
<reference evidence="2 3" key="1">
    <citation type="submission" date="2020-09" db="EMBL/GenBank/DDBJ databases">
        <title>De no assembly of potato wild relative species, Solanum commersonii.</title>
        <authorList>
            <person name="Cho K."/>
        </authorList>
    </citation>
    <scope>NUCLEOTIDE SEQUENCE [LARGE SCALE GENOMIC DNA]</scope>
    <source>
        <strain evidence="2">LZ3.2</strain>
        <tissue evidence="2">Leaf</tissue>
    </source>
</reference>
<feature type="compositionally biased region" description="Acidic residues" evidence="1">
    <location>
        <begin position="76"/>
        <end position="86"/>
    </location>
</feature>
<protein>
    <submittedName>
        <fullName evidence="2">Uncharacterized protein</fullName>
    </submittedName>
</protein>
<evidence type="ECO:0000313" key="2">
    <source>
        <dbReference type="EMBL" id="KAG5572011.1"/>
    </source>
</evidence>
<evidence type="ECO:0000256" key="1">
    <source>
        <dbReference type="SAM" id="MobiDB-lite"/>
    </source>
</evidence>
<dbReference type="EMBL" id="JACXVP010000012">
    <property type="protein sequence ID" value="KAG5572011.1"/>
    <property type="molecule type" value="Genomic_DNA"/>
</dbReference>